<comment type="caution">
    <text evidence="1">The sequence shown here is derived from an EMBL/GenBank/DDBJ whole genome shotgun (WGS) entry which is preliminary data.</text>
</comment>
<dbReference type="PANTHER" id="PTHR40037:SF1">
    <property type="entry name" value="PHOSPHOESTERASE SAOUHSC_00951-RELATED"/>
    <property type="match status" value="1"/>
</dbReference>
<dbReference type="Pfam" id="PF13563">
    <property type="entry name" value="2_5_RNA_ligase2"/>
    <property type="match status" value="1"/>
</dbReference>
<name>A0A2I1I7H3_9ACTO</name>
<dbReference type="EMBL" id="PKKJ01000001">
    <property type="protein sequence ID" value="PKY67079.1"/>
    <property type="molecule type" value="Genomic_DNA"/>
</dbReference>
<dbReference type="GO" id="GO:0016874">
    <property type="term" value="F:ligase activity"/>
    <property type="evidence" value="ECO:0007669"/>
    <property type="project" value="UniProtKB-KW"/>
</dbReference>
<proteinExistence type="predicted"/>
<evidence type="ECO:0000313" key="2">
    <source>
        <dbReference type="Proteomes" id="UP000234545"/>
    </source>
</evidence>
<dbReference type="InterPro" id="IPR050580">
    <property type="entry name" value="2H_phosphoesterase_YjcG-like"/>
</dbReference>
<keyword evidence="1" id="KW-0436">Ligase</keyword>
<dbReference type="Gene3D" id="3.90.1140.10">
    <property type="entry name" value="Cyclic phosphodiesterase"/>
    <property type="match status" value="1"/>
</dbReference>
<dbReference type="OrthoDB" id="358773at2"/>
<organism evidence="1 2">
    <name type="scientific">Schaalia turicensis</name>
    <dbReference type="NCBI Taxonomy" id="131111"/>
    <lineage>
        <taxon>Bacteria</taxon>
        <taxon>Bacillati</taxon>
        <taxon>Actinomycetota</taxon>
        <taxon>Actinomycetes</taxon>
        <taxon>Actinomycetales</taxon>
        <taxon>Actinomycetaceae</taxon>
        <taxon>Schaalia</taxon>
    </lineage>
</organism>
<sequence length="182" mass="20355">MFLPQRSPGQDWLGVVVAIPEPWVTQLTELRLNLGDLQGSMVPAHITILPPTPFPSGERPEVIRHLREVAKHHRPFRVTLKGSGSFRPISPVAFLNVDHGARECESLADEVRTGPLDIEQRFPYHPHVTLAQGLEDPVLDLAEDIGNTFEASWIVPGFRLDKVDERGMYSTMALFDFEAATL</sequence>
<dbReference type="AlphaFoldDB" id="A0A2I1I7H3"/>
<accession>A0A2I1I7H3</accession>
<dbReference type="RefSeq" id="WP_101627573.1">
    <property type="nucleotide sequence ID" value="NZ_JBQOSN010000001.1"/>
</dbReference>
<dbReference type="InterPro" id="IPR009097">
    <property type="entry name" value="Cyclic_Pdiesterase"/>
</dbReference>
<dbReference type="PANTHER" id="PTHR40037">
    <property type="entry name" value="PHOSPHOESTERASE YJCG-RELATED"/>
    <property type="match status" value="1"/>
</dbReference>
<dbReference type="Proteomes" id="UP000234545">
    <property type="component" value="Unassembled WGS sequence"/>
</dbReference>
<evidence type="ECO:0000313" key="1">
    <source>
        <dbReference type="EMBL" id="PKY67079.1"/>
    </source>
</evidence>
<gene>
    <name evidence="1" type="ORF">CYJ25_02275</name>
</gene>
<reference evidence="1 2" key="1">
    <citation type="submission" date="2017-12" db="EMBL/GenBank/DDBJ databases">
        <title>Phylogenetic diversity of female urinary microbiome.</title>
        <authorList>
            <person name="Thomas-White K."/>
            <person name="Wolfe A.J."/>
        </authorList>
    </citation>
    <scope>NUCLEOTIDE SEQUENCE [LARGE SCALE GENOMIC DNA]</scope>
    <source>
        <strain evidence="1 2">UMB0250</strain>
    </source>
</reference>
<protein>
    <submittedName>
        <fullName evidence="1">2'-5' RNA ligase</fullName>
    </submittedName>
</protein>
<dbReference type="SUPFAM" id="SSF55144">
    <property type="entry name" value="LigT-like"/>
    <property type="match status" value="1"/>
</dbReference>